<organism evidence="3 4">
    <name type="scientific">Comamonas terrigena</name>
    <dbReference type="NCBI Taxonomy" id="32013"/>
    <lineage>
        <taxon>Bacteria</taxon>
        <taxon>Pseudomonadati</taxon>
        <taxon>Pseudomonadota</taxon>
        <taxon>Betaproteobacteria</taxon>
        <taxon>Burkholderiales</taxon>
        <taxon>Comamonadaceae</taxon>
        <taxon>Comamonas</taxon>
    </lineage>
</organism>
<dbReference type="Gene3D" id="3.40.190.150">
    <property type="entry name" value="Bordetella uptake gene, domain 1"/>
    <property type="match status" value="1"/>
</dbReference>
<dbReference type="PIRSF" id="PIRSF017082">
    <property type="entry name" value="YflP"/>
    <property type="match status" value="1"/>
</dbReference>
<feature type="signal peptide" evidence="2">
    <location>
        <begin position="1"/>
        <end position="33"/>
    </location>
</feature>
<evidence type="ECO:0000313" key="3">
    <source>
        <dbReference type="EMBL" id="PEH88147.1"/>
    </source>
</evidence>
<evidence type="ECO:0000256" key="2">
    <source>
        <dbReference type="SAM" id="SignalP"/>
    </source>
</evidence>
<keyword evidence="4" id="KW-1185">Reference proteome</keyword>
<dbReference type="CDD" id="cd07012">
    <property type="entry name" value="PBP2_Bug_TTT"/>
    <property type="match status" value="1"/>
</dbReference>
<dbReference type="SUPFAM" id="SSF53850">
    <property type="entry name" value="Periplasmic binding protein-like II"/>
    <property type="match status" value="1"/>
</dbReference>
<proteinExistence type="inferred from homology"/>
<dbReference type="InterPro" id="IPR042100">
    <property type="entry name" value="Bug_dom1"/>
</dbReference>
<dbReference type="Pfam" id="PF03401">
    <property type="entry name" value="TctC"/>
    <property type="match status" value="1"/>
</dbReference>
<dbReference type="PANTHER" id="PTHR42928">
    <property type="entry name" value="TRICARBOXYLATE-BINDING PROTEIN"/>
    <property type="match status" value="1"/>
</dbReference>
<sequence>MYKEVHMVKSWNQAGWMAWTVAVAAGWSAGAMAAETFPSKPIRIVVGNAVGGVDDIWARRYAQQMSERLQQTVVVDNRPGASGTLAAMEVLKAPKDGYTLLYGGMASLIQFPSAGGTVRYKPKEDFEPVAMATLGYPVLTAGSNSWAKSIQDLVHKAKAAPANADAYSCGTSGQAATSHFACMMVAKAVGAEFKPVPYKGGSLAATDAASGHVDFAVGFYGEISPLTLGKRLTPLVVFSPKRFPLYPDTPTVKEVGLEGLEMVSFSAFFAPKGTPAEVVQRLNTTVIQSFHTPQMERWLSDAGAFYQDMSPAELKAFYFKEIDLWKQRSVEHGIRVEQ</sequence>
<keyword evidence="2" id="KW-0732">Signal</keyword>
<dbReference type="STRING" id="1219032.GCA_001515545_03243"/>
<evidence type="ECO:0000313" key="4">
    <source>
        <dbReference type="Proteomes" id="UP000220246"/>
    </source>
</evidence>
<comment type="caution">
    <text evidence="3">The sequence shown here is derived from an EMBL/GenBank/DDBJ whole genome shotgun (WGS) entry which is preliminary data.</text>
</comment>
<comment type="similarity">
    <text evidence="1">Belongs to the UPF0065 (bug) family.</text>
</comment>
<dbReference type="Proteomes" id="UP000220246">
    <property type="component" value="Unassembled WGS sequence"/>
</dbReference>
<gene>
    <name evidence="3" type="ORF">CRM82_05600</name>
</gene>
<dbReference type="PANTHER" id="PTHR42928:SF5">
    <property type="entry name" value="BLR1237 PROTEIN"/>
    <property type="match status" value="1"/>
</dbReference>
<name>A0A2A7US95_COMTR</name>
<reference evidence="4" key="1">
    <citation type="submission" date="2017-09" db="EMBL/GenBank/DDBJ databases">
        <title>FDA dAtabase for Regulatory Grade micrObial Sequences (FDA-ARGOS): Supporting development and validation of Infectious Disease Dx tests.</title>
        <authorList>
            <person name="Minogue T."/>
            <person name="Wolcott M."/>
            <person name="Wasieloski L."/>
            <person name="Aguilar W."/>
            <person name="Moore D."/>
            <person name="Tallon L."/>
            <person name="Sadzewicz L."/>
            <person name="Ott S."/>
            <person name="Zhao X."/>
            <person name="Nagaraj S."/>
            <person name="Vavikolanu K."/>
            <person name="Aluvathingal J."/>
            <person name="Nadendla S."/>
            <person name="Sichtig H."/>
        </authorList>
    </citation>
    <scope>NUCLEOTIDE SEQUENCE [LARGE SCALE GENOMIC DNA]</scope>
    <source>
        <strain evidence="4">FDAARGOS_394</strain>
    </source>
</reference>
<dbReference type="InterPro" id="IPR005064">
    <property type="entry name" value="BUG"/>
</dbReference>
<feature type="chain" id="PRO_5012337338" evidence="2">
    <location>
        <begin position="34"/>
        <end position="338"/>
    </location>
</feature>
<dbReference type="Gene3D" id="3.40.190.10">
    <property type="entry name" value="Periplasmic binding protein-like II"/>
    <property type="match status" value="1"/>
</dbReference>
<evidence type="ECO:0000256" key="1">
    <source>
        <dbReference type="ARBA" id="ARBA00006987"/>
    </source>
</evidence>
<dbReference type="AlphaFoldDB" id="A0A2A7US95"/>
<accession>A0A2A7US95</accession>
<protein>
    <submittedName>
        <fullName evidence="3">Tripartite tricarboxylate transporter substrate binding protein</fullName>
    </submittedName>
</protein>
<dbReference type="EMBL" id="PDEA01000001">
    <property type="protein sequence ID" value="PEH88147.1"/>
    <property type="molecule type" value="Genomic_DNA"/>
</dbReference>